<keyword evidence="1" id="KW-0732">Signal</keyword>
<accession>A0A2S6Z5R0</accession>
<dbReference type="AlphaFoldDB" id="A0A2S6Z5R0"/>
<proteinExistence type="predicted"/>
<dbReference type="RefSeq" id="WP_104597730.1">
    <property type="nucleotide sequence ID" value="NZ_MIGV01000007.1"/>
</dbReference>
<evidence type="ECO:0000256" key="1">
    <source>
        <dbReference type="SAM" id="SignalP"/>
    </source>
</evidence>
<dbReference type="EMBL" id="MIGV01000007">
    <property type="protein sequence ID" value="PPT76751.1"/>
    <property type="molecule type" value="Genomic_DNA"/>
</dbReference>
<feature type="chain" id="PRO_5015696540" evidence="1">
    <location>
        <begin position="29"/>
        <end position="150"/>
    </location>
</feature>
<organism evidence="2 3">
    <name type="scientific">Xanthomonas arboricola pv. populi</name>
    <dbReference type="NCBI Taxonomy" id="487823"/>
    <lineage>
        <taxon>Bacteria</taxon>
        <taxon>Pseudomonadati</taxon>
        <taxon>Pseudomonadota</taxon>
        <taxon>Gammaproteobacteria</taxon>
        <taxon>Lysobacterales</taxon>
        <taxon>Lysobacteraceae</taxon>
        <taxon>Xanthomonas</taxon>
    </lineage>
</organism>
<dbReference type="Proteomes" id="UP000238270">
    <property type="component" value="Unassembled WGS sequence"/>
</dbReference>
<evidence type="ECO:0000313" key="2">
    <source>
        <dbReference type="EMBL" id="PPT76751.1"/>
    </source>
</evidence>
<feature type="signal peptide" evidence="1">
    <location>
        <begin position="1"/>
        <end position="28"/>
    </location>
</feature>
<protein>
    <submittedName>
        <fullName evidence="2">Uncharacterized protein</fullName>
    </submittedName>
</protein>
<comment type="caution">
    <text evidence="2">The sequence shown here is derived from an EMBL/GenBank/DDBJ whole genome shotgun (WGS) entry which is preliminary data.</text>
</comment>
<sequence length="150" mass="16158">MRGLVVRKGFVSLALLLAVAIFSGSASATSTVVTFHTPDNQYEVELYVGGGSEESGGIAGAMVTWPGYEHMGLPFNGVKYHMDKAMTRAGAKYVNPGDPKVPPSFTLEIEGTTGRLIVGKRVIPGTASWVVGPYTPESTWEPKRNRKDER</sequence>
<name>A0A2S6Z5R0_9XANT</name>
<gene>
    <name evidence="2" type="ORF">XaplCFBP3122_08700</name>
</gene>
<reference evidence="2 3" key="1">
    <citation type="submission" date="2016-08" db="EMBL/GenBank/DDBJ databases">
        <title>Evolution of the type three secretion system and type three effector repertoires in Xanthomonas.</title>
        <authorList>
            <person name="Merda D."/>
            <person name="Briand M."/>
            <person name="Bosis E."/>
            <person name="Rousseau C."/>
            <person name="Portier P."/>
            <person name="Jacques M.-A."/>
            <person name="Fischer-Le Saux M."/>
        </authorList>
    </citation>
    <scope>NUCLEOTIDE SEQUENCE [LARGE SCALE GENOMIC DNA]</scope>
    <source>
        <strain evidence="2 3">CFBP 3122</strain>
    </source>
</reference>
<evidence type="ECO:0000313" key="3">
    <source>
        <dbReference type="Proteomes" id="UP000238270"/>
    </source>
</evidence>